<evidence type="ECO:0000313" key="3">
    <source>
        <dbReference type="Proteomes" id="UP001430848"/>
    </source>
</evidence>
<sequence>MNSSIVRSGSRAVNHGTEFNIEKRGIGSFISTIGDKIKNGAKEAERKATEALGSAVKFFRDAKDTLEGAALKTLNAVSRFTSISKTLSGQYGLDYYPSNADTKWGRAYKLYDANSVSAYCVGCGANGQVTLSGSVSFTIANGFTSGAMSANGKLHGVAQVGVVANIVKNFDLTEQVIAQAALSDLVLGGVLTIGPAVKLSAGANLGFEASGSLLAGVTLDWPAVSATVDIINPGNTKIDGFRPNVTPGFQAEGSVTATVTPYVKVALEFTFGLLQGRFSRSISLVDQPSITAKANVAGQAGLSNGQLTGSFTNGCKGVLVDGTFRNQLYVDVLGITRKTLLDYTTDPVSRCLGTPVRRALFARQLAANNTDALTISIMQSTDGNFDLHAADNGNIYSISSNDTTDPAGDDSTTASSQFQALGTTIVADYKDRVLHGYTDTLAKFGVSRLRFSPASAIPQTARVMAIDPSANPEGGDSLGIQVARDTATNVFHLVTCVYDMLYPKVFLVSADGVDAGLKKLQSNDADMIKSVTGGRVQQCGLLAYANGYSKS</sequence>
<evidence type="ECO:0000259" key="1">
    <source>
        <dbReference type="Pfam" id="PF23865"/>
    </source>
</evidence>
<comment type="caution">
    <text evidence="2">The sequence shown here is derived from an EMBL/GenBank/DDBJ whole genome shotgun (WGS) entry which is preliminary data.</text>
</comment>
<proteinExistence type="predicted"/>
<dbReference type="InterPro" id="IPR055647">
    <property type="entry name" value="DUF7223"/>
</dbReference>
<dbReference type="EMBL" id="JAKNSF020000010">
    <property type="protein sequence ID" value="KAK7736367.1"/>
    <property type="molecule type" value="Genomic_DNA"/>
</dbReference>
<evidence type="ECO:0000313" key="2">
    <source>
        <dbReference type="EMBL" id="KAK7736367.1"/>
    </source>
</evidence>
<dbReference type="Pfam" id="PF23865">
    <property type="entry name" value="DUF7223"/>
    <property type="match status" value="1"/>
</dbReference>
<gene>
    <name evidence="2" type="ORF">SLS63_003344</name>
</gene>
<name>A0ABR1PGY3_DIAER</name>
<reference evidence="2 3" key="1">
    <citation type="submission" date="2024-02" db="EMBL/GenBank/DDBJ databases">
        <title>De novo assembly and annotation of 12 fungi associated with fruit tree decline syndrome in Ontario, Canada.</title>
        <authorList>
            <person name="Sulman M."/>
            <person name="Ellouze W."/>
            <person name="Ilyukhin E."/>
        </authorList>
    </citation>
    <scope>NUCLEOTIDE SEQUENCE [LARGE SCALE GENOMIC DNA]</scope>
    <source>
        <strain evidence="2 3">M169</strain>
    </source>
</reference>
<feature type="domain" description="DUF7223" evidence="1">
    <location>
        <begin position="115"/>
        <end position="297"/>
    </location>
</feature>
<accession>A0ABR1PGY3</accession>
<dbReference type="Proteomes" id="UP001430848">
    <property type="component" value="Unassembled WGS sequence"/>
</dbReference>
<keyword evidence="3" id="KW-1185">Reference proteome</keyword>
<organism evidence="2 3">
    <name type="scientific">Diaporthe eres</name>
    <name type="common">Phomopsis oblonga</name>
    <dbReference type="NCBI Taxonomy" id="83184"/>
    <lineage>
        <taxon>Eukaryota</taxon>
        <taxon>Fungi</taxon>
        <taxon>Dikarya</taxon>
        <taxon>Ascomycota</taxon>
        <taxon>Pezizomycotina</taxon>
        <taxon>Sordariomycetes</taxon>
        <taxon>Sordariomycetidae</taxon>
        <taxon>Diaporthales</taxon>
        <taxon>Diaporthaceae</taxon>
        <taxon>Diaporthe</taxon>
        <taxon>Diaporthe eres species complex</taxon>
    </lineage>
</organism>
<protein>
    <recommendedName>
        <fullName evidence="1">DUF7223 domain-containing protein</fullName>
    </recommendedName>
</protein>